<protein>
    <submittedName>
        <fullName evidence="1">Uncharacterized protein</fullName>
    </submittedName>
</protein>
<evidence type="ECO:0000313" key="1">
    <source>
        <dbReference type="EMBL" id="APC01620.1"/>
    </source>
</evidence>
<dbReference type="AlphaFoldDB" id="A0AAC9IVK4"/>
<dbReference type="Proteomes" id="UP000182060">
    <property type="component" value="Chromosome"/>
</dbReference>
<gene>
    <name evidence="1" type="ORF">AOC25_08280</name>
</gene>
<name>A0AAC9IVK4_9BURK</name>
<evidence type="ECO:0000313" key="2">
    <source>
        <dbReference type="Proteomes" id="UP000182060"/>
    </source>
</evidence>
<dbReference type="EMBL" id="CP015017">
    <property type="protein sequence ID" value="APC01620.1"/>
    <property type="molecule type" value="Genomic_DNA"/>
</dbReference>
<proteinExistence type="predicted"/>
<organism evidence="1 2">
    <name type="scientific">Polynucleobacter asymbioticus</name>
    <dbReference type="NCBI Taxonomy" id="576611"/>
    <lineage>
        <taxon>Bacteria</taxon>
        <taxon>Pseudomonadati</taxon>
        <taxon>Pseudomonadota</taxon>
        <taxon>Betaproteobacteria</taxon>
        <taxon>Burkholderiales</taxon>
        <taxon>Burkholderiaceae</taxon>
        <taxon>Polynucleobacter</taxon>
    </lineage>
</organism>
<accession>A0AAC9IVK4</accession>
<sequence length="63" mass="7334">MRFYEFNLTPTIKTIKPIKSLNPQQARVANLKRNVDTAKKAYKAEKDRQTVAKSQQQIFKATH</sequence>
<reference evidence="1" key="1">
    <citation type="journal article" date="2017" name="Appl. Environ. Microbiol.">
        <title>Microdiversification of a pelagic Polynucleobacter species is mainly driven by acquisition of genomic islands from a partially interspecific gene pool.</title>
        <authorList>
            <person name="Hoetzinger M."/>
            <person name="Hahn M.W."/>
            <person name="Jezberova J."/>
            <person name="Schmidt J."/>
            <person name="Koll U."/>
        </authorList>
    </citation>
    <scope>NUCLEOTIDE SEQUENCE</scope>
    <source>
        <strain evidence="1">MWH-RechtKol4</strain>
    </source>
</reference>